<name>A0A371RF96_9PROT</name>
<organism evidence="2 3">
    <name type="scientific">Parvularcula marina</name>
    <dbReference type="NCBI Taxonomy" id="2292771"/>
    <lineage>
        <taxon>Bacteria</taxon>
        <taxon>Pseudomonadati</taxon>
        <taxon>Pseudomonadota</taxon>
        <taxon>Alphaproteobacteria</taxon>
        <taxon>Parvularculales</taxon>
        <taxon>Parvularculaceae</taxon>
        <taxon>Parvularcula</taxon>
    </lineage>
</organism>
<feature type="transmembrane region" description="Helical" evidence="1">
    <location>
        <begin position="93"/>
        <end position="111"/>
    </location>
</feature>
<keyword evidence="1" id="KW-0812">Transmembrane</keyword>
<evidence type="ECO:0000256" key="1">
    <source>
        <dbReference type="SAM" id="Phobius"/>
    </source>
</evidence>
<sequence>MFSFIVRLFMLLAALGTLGLTSLDILKDHMGVDTDALLRSGGNMALAAIADLADKWSGLIANLSGADTGTAGGERVGTSSIDAGGRGDAGGSLLIQIGFAAASILVLWLLIKFGRRKA</sequence>
<keyword evidence="1" id="KW-1133">Transmembrane helix</keyword>
<reference evidence="2 3" key="1">
    <citation type="submission" date="2018-08" db="EMBL/GenBank/DDBJ databases">
        <title>Parvularcula sp. SM1705, isolated from surface water of the South Sea China.</title>
        <authorList>
            <person name="Sun L."/>
        </authorList>
    </citation>
    <scope>NUCLEOTIDE SEQUENCE [LARGE SCALE GENOMIC DNA]</scope>
    <source>
        <strain evidence="2 3">SM1705</strain>
    </source>
</reference>
<evidence type="ECO:0000313" key="3">
    <source>
        <dbReference type="Proteomes" id="UP000264589"/>
    </source>
</evidence>
<evidence type="ECO:0000313" key="2">
    <source>
        <dbReference type="EMBL" id="RFB04138.1"/>
    </source>
</evidence>
<proteinExistence type="predicted"/>
<dbReference type="AlphaFoldDB" id="A0A371RF96"/>
<dbReference type="Proteomes" id="UP000264589">
    <property type="component" value="Unassembled WGS sequence"/>
</dbReference>
<dbReference type="EMBL" id="QUQO01000001">
    <property type="protein sequence ID" value="RFB04138.1"/>
    <property type="molecule type" value="Genomic_DNA"/>
</dbReference>
<comment type="caution">
    <text evidence="2">The sequence shown here is derived from an EMBL/GenBank/DDBJ whole genome shotgun (WGS) entry which is preliminary data.</text>
</comment>
<dbReference type="RefSeq" id="WP_116390766.1">
    <property type="nucleotide sequence ID" value="NZ_QUQO01000001.1"/>
</dbReference>
<dbReference type="InParanoid" id="A0A371RF96"/>
<protein>
    <submittedName>
        <fullName evidence="2">Uncharacterized protein</fullName>
    </submittedName>
</protein>
<accession>A0A371RF96</accession>
<keyword evidence="3" id="KW-1185">Reference proteome</keyword>
<keyword evidence="1" id="KW-0472">Membrane</keyword>
<gene>
    <name evidence="2" type="ORF">DX908_01890</name>
</gene>